<accession>B9IZ89</accession>
<evidence type="ECO:0000313" key="2">
    <source>
        <dbReference type="Proteomes" id="UP000000441"/>
    </source>
</evidence>
<protein>
    <submittedName>
        <fullName evidence="1">Uncharacterized protein</fullName>
    </submittedName>
</protein>
<gene>
    <name evidence="1" type="ordered locus">BCQ_4302</name>
</gene>
<dbReference type="KEGG" id="bcq:BCQ_4302"/>
<reference evidence="1 2" key="1">
    <citation type="journal article" date="2009" name="J. Bacteriol.">
        <title>Complete genome sequence of the extremophilic Bacillus cereus strain Q1 with industrial applications.</title>
        <authorList>
            <person name="Xiong Z."/>
            <person name="Jiang Y."/>
            <person name="Qi D."/>
            <person name="Lu H."/>
            <person name="Yang F."/>
            <person name="Yang J."/>
            <person name="Chen L."/>
            <person name="Sun L."/>
            <person name="Xu X."/>
            <person name="Xue Y."/>
            <person name="Zhu Y."/>
            <person name="Jin Q."/>
        </authorList>
    </citation>
    <scope>NUCLEOTIDE SEQUENCE [LARGE SCALE GENOMIC DNA]</scope>
    <source>
        <strain evidence="1 2">Q1</strain>
    </source>
</reference>
<dbReference type="EMBL" id="CP000227">
    <property type="protein sequence ID" value="ACM14728.1"/>
    <property type="molecule type" value="Genomic_DNA"/>
</dbReference>
<proteinExistence type="predicted"/>
<sequence>MDQYHAVILATDTYDPSGNVIHDREKKFDSVKEINQVLHLVLQVIVRR</sequence>
<evidence type="ECO:0000313" key="1">
    <source>
        <dbReference type="EMBL" id="ACM14728.1"/>
    </source>
</evidence>
<dbReference type="Proteomes" id="UP000000441">
    <property type="component" value="Chromosome"/>
</dbReference>
<dbReference type="HOGENOM" id="CLU_3246870_0_0_9"/>
<dbReference type="AlphaFoldDB" id="B9IZ89"/>
<organism evidence="1 2">
    <name type="scientific">Bacillus cereus (strain Q1)</name>
    <dbReference type="NCBI Taxonomy" id="361100"/>
    <lineage>
        <taxon>Bacteria</taxon>
        <taxon>Bacillati</taxon>
        <taxon>Bacillota</taxon>
        <taxon>Bacilli</taxon>
        <taxon>Bacillales</taxon>
        <taxon>Bacillaceae</taxon>
        <taxon>Bacillus</taxon>
        <taxon>Bacillus cereus group</taxon>
    </lineage>
</organism>
<name>B9IZ89_BACCQ</name>